<evidence type="ECO:0000313" key="1">
    <source>
        <dbReference type="EMBL" id="NPD92577.1"/>
    </source>
</evidence>
<evidence type="ECO:0000313" key="2">
    <source>
        <dbReference type="Proteomes" id="UP000714420"/>
    </source>
</evidence>
<name>A0ABX2AQR1_9BACT</name>
<comment type="caution">
    <text evidence="1">The sequence shown here is derived from an EMBL/GenBank/DDBJ whole genome shotgun (WGS) entry which is preliminary data.</text>
</comment>
<reference evidence="1 2" key="1">
    <citation type="submission" date="2020-05" db="EMBL/GenBank/DDBJ databases">
        <title>Distinct polysaccharide utilization as determinants for interspecies competition between intestinal Prevotella spp.</title>
        <authorList>
            <person name="Galvez E.J.C."/>
            <person name="Iljazovic A."/>
            <person name="Strowig T."/>
        </authorList>
    </citation>
    <scope>NUCLEOTIDE SEQUENCE [LARGE SCALE GENOMIC DNA]</scope>
    <source>
        <strain evidence="1 2">PMUR</strain>
    </source>
</reference>
<keyword evidence="1" id="KW-0132">Cell division</keyword>
<dbReference type="RefSeq" id="WP_253952439.1">
    <property type="nucleotide sequence ID" value="NZ_CASGMU010000013.1"/>
</dbReference>
<dbReference type="GO" id="GO:0051301">
    <property type="term" value="P:cell division"/>
    <property type="evidence" value="ECO:0007669"/>
    <property type="project" value="UniProtKB-KW"/>
</dbReference>
<protein>
    <submittedName>
        <fullName evidence="1">Cell division protein FtsQ</fullName>
    </submittedName>
</protein>
<dbReference type="Proteomes" id="UP000714420">
    <property type="component" value="Unassembled WGS sequence"/>
</dbReference>
<dbReference type="EMBL" id="JABKKF010000009">
    <property type="protein sequence ID" value="NPD92577.1"/>
    <property type="molecule type" value="Genomic_DNA"/>
</dbReference>
<proteinExistence type="predicted"/>
<organism evidence="1 2">
    <name type="scientific">Xylanibacter muris</name>
    <dbReference type="NCBI Taxonomy" id="2736290"/>
    <lineage>
        <taxon>Bacteria</taxon>
        <taxon>Pseudomonadati</taxon>
        <taxon>Bacteroidota</taxon>
        <taxon>Bacteroidia</taxon>
        <taxon>Bacteroidales</taxon>
        <taxon>Prevotellaceae</taxon>
        <taxon>Xylanibacter</taxon>
    </lineage>
</organism>
<accession>A0ABX2AQR1</accession>
<keyword evidence="2" id="KW-1185">Reference proteome</keyword>
<gene>
    <name evidence="1" type="ORF">HPS56_09540</name>
</gene>
<keyword evidence="1" id="KW-0131">Cell cycle</keyword>
<sequence length="250" mass="28766">MRLIFNWKRILLTITNIAIAVYLVFAVTAFNKPDDKKAVCSQVRINITDELVDGFLNAEEIKKILKQNKMYPLGKKMTAINTREIETFLRKSPFVDHAVCYKTSSGHIHINLTQRMPVMRVIANNGDNYYVDNHGGIMANDKYTANMIVATGHISKAYAQKVLTKVGKYLVSDKFWQNQTEQVNILSDGSMEIIPRVGNHIIYIGQPTDLKKKLTRMEKFYKYGLNKVGWNKYSYISVEFDNQIICKKNK</sequence>